<dbReference type="OrthoDB" id="8481832at2"/>
<dbReference type="EMBL" id="FNAK01000004">
    <property type="protein sequence ID" value="SDE05809.1"/>
    <property type="molecule type" value="Genomic_DNA"/>
</dbReference>
<feature type="transmembrane region" description="Helical" evidence="1">
    <location>
        <begin position="42"/>
        <end position="59"/>
    </location>
</feature>
<keyword evidence="3" id="KW-1185">Reference proteome</keyword>
<evidence type="ECO:0000313" key="2">
    <source>
        <dbReference type="EMBL" id="SDE05809.1"/>
    </source>
</evidence>
<protein>
    <submittedName>
        <fullName evidence="2">Uncharacterized protein</fullName>
    </submittedName>
</protein>
<evidence type="ECO:0000313" key="3">
    <source>
        <dbReference type="Proteomes" id="UP000183685"/>
    </source>
</evidence>
<name>A0A1G6ZTD5_9PROT</name>
<sequence length="101" mass="11270">MQDKDIDRFRGWALMALYASMAILGAMLVLAAFRLWPSMNDGATYMFILTACGAATIILSTRSSLDFYRKLRRGERPKLALLPFVLMVLTLFAASEMISAV</sequence>
<gene>
    <name evidence="2" type="ORF">SAMN04488071_1942</name>
</gene>
<keyword evidence="1" id="KW-0472">Membrane</keyword>
<dbReference type="Proteomes" id="UP000183685">
    <property type="component" value="Unassembled WGS sequence"/>
</dbReference>
<keyword evidence="1" id="KW-0812">Transmembrane</keyword>
<proteinExistence type="predicted"/>
<dbReference type="AlphaFoldDB" id="A0A1G6ZTD5"/>
<keyword evidence="1" id="KW-1133">Transmembrane helix</keyword>
<dbReference type="RefSeq" id="WP_068304297.1">
    <property type="nucleotide sequence ID" value="NZ_DAIOMO010000004.1"/>
</dbReference>
<dbReference type="STRING" id="637679.GCA_001550055_01913"/>
<feature type="transmembrane region" description="Helical" evidence="1">
    <location>
        <begin position="12"/>
        <end position="36"/>
    </location>
</feature>
<organism evidence="2 3">
    <name type="scientific">Kordiimonas lacus</name>
    <dbReference type="NCBI Taxonomy" id="637679"/>
    <lineage>
        <taxon>Bacteria</taxon>
        <taxon>Pseudomonadati</taxon>
        <taxon>Pseudomonadota</taxon>
        <taxon>Alphaproteobacteria</taxon>
        <taxon>Kordiimonadales</taxon>
        <taxon>Kordiimonadaceae</taxon>
        <taxon>Kordiimonas</taxon>
    </lineage>
</organism>
<feature type="transmembrane region" description="Helical" evidence="1">
    <location>
        <begin position="79"/>
        <end position="98"/>
    </location>
</feature>
<evidence type="ECO:0000256" key="1">
    <source>
        <dbReference type="SAM" id="Phobius"/>
    </source>
</evidence>
<reference evidence="2 3" key="1">
    <citation type="submission" date="2016-10" db="EMBL/GenBank/DDBJ databases">
        <authorList>
            <person name="de Groot N.N."/>
        </authorList>
    </citation>
    <scope>NUCLEOTIDE SEQUENCE [LARGE SCALE GENOMIC DNA]</scope>
    <source>
        <strain evidence="2 3">CGMCC 1.9109</strain>
    </source>
</reference>
<accession>A0A1G6ZTD5</accession>